<feature type="transmembrane region" description="Helical" evidence="20">
    <location>
        <begin position="416"/>
        <end position="433"/>
    </location>
</feature>
<feature type="transmembrane region" description="Helical" evidence="20">
    <location>
        <begin position="445"/>
        <end position="464"/>
    </location>
</feature>
<reference evidence="21" key="1">
    <citation type="submission" date="2021-01" db="UniProtKB">
        <authorList>
            <consortium name="EnsemblMetazoa"/>
        </authorList>
    </citation>
    <scope>IDENTIFICATION</scope>
</reference>
<feature type="transmembrane region" description="Helical" evidence="20">
    <location>
        <begin position="244"/>
        <end position="265"/>
    </location>
</feature>
<dbReference type="GO" id="GO:0016324">
    <property type="term" value="C:apical plasma membrane"/>
    <property type="evidence" value="ECO:0007669"/>
    <property type="project" value="UniProtKB-SubCell"/>
</dbReference>
<dbReference type="FunFam" id="1.20.1740.10:FF:000015">
    <property type="entry name" value="B(0,+)-type amino acid transporter 1"/>
    <property type="match status" value="1"/>
</dbReference>
<feature type="transmembrane region" description="Helical" evidence="20">
    <location>
        <begin position="504"/>
        <end position="524"/>
    </location>
</feature>
<keyword evidence="8 20" id="KW-0472">Membrane</keyword>
<evidence type="ECO:0000256" key="13">
    <source>
        <dbReference type="ARBA" id="ARBA00052179"/>
    </source>
</evidence>
<accession>A0A7M6DJ13</accession>
<feature type="compositionally biased region" description="Polar residues" evidence="19">
    <location>
        <begin position="1"/>
        <end position="12"/>
    </location>
</feature>
<feature type="transmembrane region" description="Helical" evidence="20">
    <location>
        <begin position="217"/>
        <end position="238"/>
    </location>
</feature>
<dbReference type="AlphaFoldDB" id="A0A7M6DJ13"/>
<dbReference type="OrthoDB" id="5982228at2759"/>
<evidence type="ECO:0000256" key="15">
    <source>
        <dbReference type="ARBA" id="ARBA00074336"/>
    </source>
</evidence>
<evidence type="ECO:0000256" key="2">
    <source>
        <dbReference type="ARBA" id="ARBA00009523"/>
    </source>
</evidence>
<dbReference type="PANTHER" id="PTHR11785:SF512">
    <property type="entry name" value="SOBREMESA, ISOFORM B"/>
    <property type="match status" value="1"/>
</dbReference>
<evidence type="ECO:0000256" key="10">
    <source>
        <dbReference type="ARBA" id="ARBA00051323"/>
    </source>
</evidence>
<protein>
    <recommendedName>
        <fullName evidence="15">b(0,+)-type amino acid transporter 1</fullName>
    </recommendedName>
    <alternativeName>
        <fullName evidence="16">Glycoprotein-associated amino acid transporter b0,+AT1</fullName>
    </alternativeName>
    <alternativeName>
        <fullName evidence="17">Solute carrier family 7 member 9</fullName>
    </alternativeName>
</protein>
<feature type="transmembrane region" description="Helical" evidence="20">
    <location>
        <begin position="476"/>
        <end position="498"/>
    </location>
</feature>
<evidence type="ECO:0000256" key="3">
    <source>
        <dbReference type="ARBA" id="ARBA00022448"/>
    </source>
</evidence>
<keyword evidence="7 20" id="KW-1133">Transmembrane helix</keyword>
<feature type="compositionally biased region" description="Basic and acidic residues" evidence="19">
    <location>
        <begin position="51"/>
        <end position="72"/>
    </location>
</feature>
<dbReference type="GeneID" id="136824625"/>
<evidence type="ECO:0000256" key="14">
    <source>
        <dbReference type="ARBA" id="ARBA00052732"/>
    </source>
</evidence>
<keyword evidence="3" id="KW-0813">Transport</keyword>
<comment type="catalytic activity">
    <reaction evidence="12">
        <text>L-histidine(out) + L-arginine(in) = L-histidine(in) + L-arginine(out)</text>
        <dbReference type="Rhea" id="RHEA:71063"/>
        <dbReference type="ChEBI" id="CHEBI:32682"/>
        <dbReference type="ChEBI" id="CHEBI:57595"/>
    </reaction>
    <physiologicalReaction direction="left-to-right" evidence="12">
        <dbReference type="Rhea" id="RHEA:71064"/>
    </physiologicalReaction>
</comment>
<feature type="transmembrane region" description="Helical" evidence="20">
    <location>
        <begin position="363"/>
        <end position="395"/>
    </location>
</feature>
<feature type="region of interest" description="Disordered" evidence="19">
    <location>
        <begin position="1"/>
        <end position="79"/>
    </location>
</feature>
<evidence type="ECO:0000256" key="17">
    <source>
        <dbReference type="ARBA" id="ARBA00083296"/>
    </source>
</evidence>
<evidence type="ECO:0000256" key="18">
    <source>
        <dbReference type="ARBA" id="ARBA00093193"/>
    </source>
</evidence>
<keyword evidence="22" id="KW-1185">Reference proteome</keyword>
<comment type="subcellular location">
    <subcellularLocation>
        <location evidence="1">Apical cell membrane</location>
        <topology evidence="1">Multi-pass membrane protein</topology>
    </subcellularLocation>
</comment>
<comment type="catalytic activity">
    <reaction evidence="10">
        <text>L-lysine(out) + L-arginine(in) = L-lysine(in) + L-arginine(out)</text>
        <dbReference type="Rhea" id="RHEA:70827"/>
        <dbReference type="ChEBI" id="CHEBI:32551"/>
        <dbReference type="ChEBI" id="CHEBI:32682"/>
    </reaction>
    <physiologicalReaction direction="left-to-right" evidence="10">
        <dbReference type="Rhea" id="RHEA:70828"/>
    </physiologicalReaction>
</comment>
<dbReference type="GO" id="GO:0015179">
    <property type="term" value="F:L-amino acid transmembrane transporter activity"/>
    <property type="evidence" value="ECO:0007669"/>
    <property type="project" value="TreeGrafter"/>
</dbReference>
<dbReference type="EnsemblMetazoa" id="CLYHEMT012835.2">
    <property type="protein sequence ID" value="CLYHEMP012835.2"/>
    <property type="gene ID" value="CLYHEMG012835"/>
</dbReference>
<evidence type="ECO:0000256" key="11">
    <source>
        <dbReference type="ARBA" id="ARBA00051814"/>
    </source>
</evidence>
<evidence type="ECO:0000256" key="1">
    <source>
        <dbReference type="ARBA" id="ARBA00004424"/>
    </source>
</evidence>
<dbReference type="Proteomes" id="UP000594262">
    <property type="component" value="Unplaced"/>
</dbReference>
<organism evidence="21 22">
    <name type="scientific">Clytia hemisphaerica</name>
    <dbReference type="NCBI Taxonomy" id="252671"/>
    <lineage>
        <taxon>Eukaryota</taxon>
        <taxon>Metazoa</taxon>
        <taxon>Cnidaria</taxon>
        <taxon>Hydrozoa</taxon>
        <taxon>Hydroidolina</taxon>
        <taxon>Leptothecata</taxon>
        <taxon>Obeliida</taxon>
        <taxon>Clytiidae</taxon>
        <taxon>Clytia</taxon>
    </lineage>
</organism>
<evidence type="ECO:0000256" key="9">
    <source>
        <dbReference type="ARBA" id="ARBA00023157"/>
    </source>
</evidence>
<feature type="transmembrane region" description="Helical" evidence="20">
    <location>
        <begin position="130"/>
        <end position="151"/>
    </location>
</feature>
<evidence type="ECO:0000256" key="4">
    <source>
        <dbReference type="ARBA" id="ARBA00022475"/>
    </source>
</evidence>
<comment type="catalytic activity">
    <reaction evidence="11">
        <text>L-cystine(out) + L-arginine(in) = L-cystine(in) + L-arginine(out)</text>
        <dbReference type="Rhea" id="RHEA:71075"/>
        <dbReference type="ChEBI" id="CHEBI:32682"/>
        <dbReference type="ChEBI" id="CHEBI:35491"/>
    </reaction>
    <physiologicalReaction direction="left-to-right" evidence="11">
        <dbReference type="Rhea" id="RHEA:71076"/>
    </physiologicalReaction>
</comment>
<keyword evidence="4" id="KW-1003">Cell membrane</keyword>
<evidence type="ECO:0000313" key="21">
    <source>
        <dbReference type="EnsemblMetazoa" id="CLYHEMP012835.2"/>
    </source>
</evidence>
<evidence type="ECO:0000256" key="7">
    <source>
        <dbReference type="ARBA" id="ARBA00022989"/>
    </source>
</evidence>
<evidence type="ECO:0000313" key="22">
    <source>
        <dbReference type="Proteomes" id="UP000594262"/>
    </source>
</evidence>
<dbReference type="RefSeq" id="XP_066936716.1">
    <property type="nucleotide sequence ID" value="XM_067080615.1"/>
</dbReference>
<dbReference type="InterPro" id="IPR050598">
    <property type="entry name" value="AminoAcid_Transporter"/>
</dbReference>
<dbReference type="PANTHER" id="PTHR11785">
    <property type="entry name" value="AMINO ACID TRANSPORTER"/>
    <property type="match status" value="1"/>
</dbReference>
<sequence length="583" mass="64251">MENDRLNSSSSIDDLPDELPNGTSTPPPQSYKEIKSPEHLINRKIRSPELYPRRLSHDPFGDNYSDSEKGDDHDDEGSVVSDVERANIGLRREVGFAGCLSLVIGVMIGSGIFASPYVVFSKAESSGMSLIVWAGSGVLCIFAALCYAELGTAIKSSGGEKTYLSRAFGPLVGFLYSWTAILIVKPASLAGVSMAFSAYVCEPFYRGTTDGAPSYLLKCISAGGIAVILIVNCLSVKWATLMQVFFTAAKMIAIVMLIITGFVRLGQGHDEHFKNAFNGTNTGISDIGYAFYGGLWAYDGWNNLNYVTEELKNPIRDLPLAIMIGIPLVTGCYVMVNVAYLTVMSASQIATEKAVAVTLGYDIYGTMAWVIPLLVACSTFGAANGSAFTSGRLVYVSAREGHMPRLLAMVHKKRHTPLPALIFTCVIAWIMLIPESSNFSTLVNYFNFAAWTFYGATVAALLWLRYKEPDLERPYRVFIGVPILVLLCSVYLVVAPFYDYPLESFYCLLFILLGIPVYFIFVHFKLFPNKVYDGFDAMTDFIERKCNLSMPGVDQKDEVDEIDKQKKEQQLAMQPLKTSTDQI</sequence>
<evidence type="ECO:0000256" key="12">
    <source>
        <dbReference type="ARBA" id="ARBA00051835"/>
    </source>
</evidence>
<dbReference type="Pfam" id="PF13520">
    <property type="entry name" value="AA_permease_2"/>
    <property type="match status" value="1"/>
</dbReference>
<evidence type="ECO:0000256" key="16">
    <source>
        <dbReference type="ARBA" id="ARBA00079910"/>
    </source>
</evidence>
<name>A0A7M6DJ13_9CNID</name>
<comment type="catalytic activity">
    <reaction evidence="13">
        <text>L-cysteine(out) + L-arginine(in) = L-cysteine(in) + L-arginine(out)</text>
        <dbReference type="Rhea" id="RHEA:71071"/>
        <dbReference type="ChEBI" id="CHEBI:32682"/>
        <dbReference type="ChEBI" id="CHEBI:35235"/>
    </reaction>
    <physiologicalReaction direction="left-to-right" evidence="13">
        <dbReference type="Rhea" id="RHEA:71072"/>
    </physiologicalReaction>
</comment>
<evidence type="ECO:0000256" key="6">
    <source>
        <dbReference type="ARBA" id="ARBA00022692"/>
    </source>
</evidence>
<proteinExistence type="inferred from homology"/>
<comment type="similarity">
    <text evidence="2">Belongs to the amino acid-polyamine-organocation (APC) superfamily.</text>
</comment>
<comment type="catalytic activity">
    <reaction evidence="18">
        <text>L-phenylalanine(out) + L-arginine(in) = L-phenylalanine(in) + L-arginine(out)</text>
        <dbReference type="Rhea" id="RHEA:71067"/>
        <dbReference type="ChEBI" id="CHEBI:32682"/>
        <dbReference type="ChEBI" id="CHEBI:58095"/>
    </reaction>
    <physiologicalReaction direction="left-to-right" evidence="18">
        <dbReference type="Rhea" id="RHEA:71068"/>
    </physiologicalReaction>
</comment>
<evidence type="ECO:0000256" key="5">
    <source>
        <dbReference type="ARBA" id="ARBA00022553"/>
    </source>
</evidence>
<comment type="catalytic activity">
    <reaction evidence="14">
        <text>L-leucine(out) + L-arginine(in) = L-leucine(in) + L-arginine(out)</text>
        <dbReference type="Rhea" id="RHEA:71059"/>
        <dbReference type="ChEBI" id="CHEBI:32682"/>
        <dbReference type="ChEBI" id="CHEBI:57427"/>
    </reaction>
    <physiologicalReaction direction="left-to-right" evidence="14">
        <dbReference type="Rhea" id="RHEA:71060"/>
    </physiologicalReaction>
</comment>
<feature type="transmembrane region" description="Helical" evidence="20">
    <location>
        <begin position="320"/>
        <end position="343"/>
    </location>
</feature>
<feature type="transmembrane region" description="Helical" evidence="20">
    <location>
        <begin position="94"/>
        <end position="118"/>
    </location>
</feature>
<dbReference type="InterPro" id="IPR002293">
    <property type="entry name" value="AA/rel_permease1"/>
</dbReference>
<keyword evidence="9" id="KW-1015">Disulfide bond</keyword>
<keyword evidence="5" id="KW-0597">Phosphoprotein</keyword>
<dbReference type="Gene3D" id="1.20.1740.10">
    <property type="entry name" value="Amino acid/polyamine transporter I"/>
    <property type="match status" value="1"/>
</dbReference>
<evidence type="ECO:0000256" key="8">
    <source>
        <dbReference type="ARBA" id="ARBA00023136"/>
    </source>
</evidence>
<feature type="compositionally biased region" description="Basic and acidic residues" evidence="19">
    <location>
        <begin position="32"/>
        <end position="41"/>
    </location>
</feature>
<evidence type="ECO:0000256" key="19">
    <source>
        <dbReference type="SAM" id="MobiDB-lite"/>
    </source>
</evidence>
<evidence type="ECO:0000256" key="20">
    <source>
        <dbReference type="SAM" id="Phobius"/>
    </source>
</evidence>
<keyword evidence="6 20" id="KW-0812">Transmembrane</keyword>